<proteinExistence type="predicted"/>
<comment type="caution">
    <text evidence="1">The sequence shown here is derived from an EMBL/GenBank/DDBJ whole genome shotgun (WGS) entry which is preliminary data.</text>
</comment>
<reference evidence="1 2" key="1">
    <citation type="journal article" date="2022" name="Genome Biol. Evol.">
        <title>Host diet, physiology and behaviors set the stage for Lachnospiraceae cladogenesis.</title>
        <authorList>
            <person name="Vera-Ponce De Leon A."/>
            <person name="Schneider M."/>
            <person name="Jahnes B.C."/>
            <person name="Sadowski V."/>
            <person name="Camuy-Velez L.A."/>
            <person name="Duan J."/>
            <person name="Sabree Z.L."/>
        </authorList>
    </citation>
    <scope>NUCLEOTIDE SEQUENCE [LARGE SCALE GENOMIC DNA]</scope>
    <source>
        <strain evidence="1 2">PAL227</strain>
    </source>
</reference>
<dbReference type="RefSeq" id="WP_262070292.1">
    <property type="nucleotide sequence ID" value="NZ_JAMXOC010000033.1"/>
</dbReference>
<evidence type="ECO:0000313" key="1">
    <source>
        <dbReference type="EMBL" id="MCP1111430.1"/>
    </source>
</evidence>
<dbReference type="InterPro" id="IPR045721">
    <property type="entry name" value="DUF6075"/>
</dbReference>
<evidence type="ECO:0000313" key="2">
    <source>
        <dbReference type="Proteomes" id="UP001523565"/>
    </source>
</evidence>
<organism evidence="1 2">
    <name type="scientific">Ohessyouella blattaphilus</name>
    <dbReference type="NCBI Taxonomy" id="2949333"/>
    <lineage>
        <taxon>Bacteria</taxon>
        <taxon>Bacillati</taxon>
        <taxon>Bacillota</taxon>
        <taxon>Clostridia</taxon>
        <taxon>Lachnospirales</taxon>
        <taxon>Lachnospiraceae</taxon>
        <taxon>Ohessyouella</taxon>
    </lineage>
</organism>
<dbReference type="Pfam" id="PF19552">
    <property type="entry name" value="DUF6075"/>
    <property type="match status" value="1"/>
</dbReference>
<keyword evidence="2" id="KW-1185">Reference proteome</keyword>
<dbReference type="EMBL" id="JAMZFV010000033">
    <property type="protein sequence ID" value="MCP1111430.1"/>
    <property type="molecule type" value="Genomic_DNA"/>
</dbReference>
<gene>
    <name evidence="1" type="ORF">NK118_14345</name>
</gene>
<dbReference type="Proteomes" id="UP001523565">
    <property type="component" value="Unassembled WGS sequence"/>
</dbReference>
<protein>
    <submittedName>
        <fullName evidence="1">DUF6075 family protein</fullName>
    </submittedName>
</protein>
<accession>A0ABT1EL53</accession>
<sequence>MNTALRAIKKQIYFKDEAHQEFYLEHLARCRNQDVYEQALIYCLGLSSDTRRMVDRIYDFNTNCVIPQCLSEGWITSGAARVVRLAFNLYCNDTPSTYNFEDDFEEAFKECKNYTVEEIFCCEYAPFFLEAVRLRYPEYFRSIKGVF</sequence>
<name>A0ABT1EL53_9FIRM</name>